<keyword evidence="3" id="KW-1185">Reference proteome</keyword>
<dbReference type="EMBL" id="WHUG01000002">
    <property type="protein sequence ID" value="MQA37804.1"/>
    <property type="molecule type" value="Genomic_DNA"/>
</dbReference>
<evidence type="ECO:0000313" key="2">
    <source>
        <dbReference type="EMBL" id="MQA37804.1"/>
    </source>
</evidence>
<gene>
    <name evidence="2" type="ORF">GEV02_06555</name>
</gene>
<dbReference type="Proteomes" id="UP000440498">
    <property type="component" value="Unassembled WGS sequence"/>
</dbReference>
<evidence type="ECO:0000256" key="1">
    <source>
        <dbReference type="SAM" id="SignalP"/>
    </source>
</evidence>
<comment type="caution">
    <text evidence="2">The sequence shown here is derived from an EMBL/GenBank/DDBJ whole genome shotgun (WGS) entry which is preliminary data.</text>
</comment>
<proteinExistence type="predicted"/>
<name>A0A6A7MYF8_9BURK</name>
<sequence length="64" mass="6780">MKYLKLLPLLIAAAFAVPRAHAAEQTPSAQQDTGTYVAAAISLGLLLLGARSSRVEPFKALNDE</sequence>
<accession>A0A6A7MYF8</accession>
<feature type="chain" id="PRO_5025411626" evidence="1">
    <location>
        <begin position="23"/>
        <end position="64"/>
    </location>
</feature>
<feature type="signal peptide" evidence="1">
    <location>
        <begin position="1"/>
        <end position="22"/>
    </location>
</feature>
<reference evidence="2 3" key="1">
    <citation type="submission" date="2019-10" db="EMBL/GenBank/DDBJ databases">
        <title>Two novel species isolated from a subtropical stream in China.</title>
        <authorList>
            <person name="Lu H."/>
        </authorList>
    </citation>
    <scope>NUCLEOTIDE SEQUENCE [LARGE SCALE GENOMIC DNA]</scope>
    <source>
        <strain evidence="2 3">FT29W</strain>
    </source>
</reference>
<protein>
    <submittedName>
        <fullName evidence="2">Uncharacterized protein</fullName>
    </submittedName>
</protein>
<keyword evidence="1" id="KW-0732">Signal</keyword>
<dbReference type="RefSeq" id="WP_152837267.1">
    <property type="nucleotide sequence ID" value="NZ_WHUG01000002.1"/>
</dbReference>
<organism evidence="2 3">
    <name type="scientific">Rugamonas aquatica</name>
    <dbReference type="NCBI Taxonomy" id="2743357"/>
    <lineage>
        <taxon>Bacteria</taxon>
        <taxon>Pseudomonadati</taxon>
        <taxon>Pseudomonadota</taxon>
        <taxon>Betaproteobacteria</taxon>
        <taxon>Burkholderiales</taxon>
        <taxon>Oxalobacteraceae</taxon>
        <taxon>Telluria group</taxon>
        <taxon>Rugamonas</taxon>
    </lineage>
</organism>
<dbReference type="AlphaFoldDB" id="A0A6A7MYF8"/>
<evidence type="ECO:0000313" key="3">
    <source>
        <dbReference type="Proteomes" id="UP000440498"/>
    </source>
</evidence>